<evidence type="ECO:0000256" key="5">
    <source>
        <dbReference type="ARBA" id="ARBA00023002"/>
    </source>
</evidence>
<evidence type="ECO:0000256" key="4">
    <source>
        <dbReference type="ARBA" id="ARBA00022827"/>
    </source>
</evidence>
<keyword evidence="3 6" id="KW-0285">Flavoprotein</keyword>
<evidence type="ECO:0000256" key="3">
    <source>
        <dbReference type="ARBA" id="ARBA00022630"/>
    </source>
</evidence>
<gene>
    <name evidence="7" type="ORF">COW24_00830</name>
</gene>
<comment type="caution">
    <text evidence="7">The sequence shown here is derived from an EMBL/GenBank/DDBJ whole genome shotgun (WGS) entry which is preliminary data.</text>
</comment>
<dbReference type="Proteomes" id="UP000230292">
    <property type="component" value="Unassembled WGS sequence"/>
</dbReference>
<dbReference type="AlphaFoldDB" id="A0A2M7H508"/>
<dbReference type="EMBL" id="PFGC01000011">
    <property type="protein sequence ID" value="PIW37309.1"/>
    <property type="molecule type" value="Genomic_DNA"/>
</dbReference>
<dbReference type="InterPro" id="IPR003171">
    <property type="entry name" value="Mehydrof_redctse-like"/>
</dbReference>
<evidence type="ECO:0000256" key="1">
    <source>
        <dbReference type="ARBA" id="ARBA00001974"/>
    </source>
</evidence>
<dbReference type="UniPathway" id="UPA00193"/>
<dbReference type="Gene3D" id="3.20.20.220">
    <property type="match status" value="1"/>
</dbReference>
<evidence type="ECO:0000313" key="8">
    <source>
        <dbReference type="Proteomes" id="UP000230292"/>
    </source>
</evidence>
<keyword evidence="5 6" id="KW-0560">Oxidoreductase</keyword>
<dbReference type="SUPFAM" id="SSF51730">
    <property type="entry name" value="FAD-linked oxidoreductase"/>
    <property type="match status" value="1"/>
</dbReference>
<dbReference type="InterPro" id="IPR029041">
    <property type="entry name" value="FAD-linked_oxidoreductase-like"/>
</dbReference>
<reference evidence="7 8" key="1">
    <citation type="submission" date="2017-09" db="EMBL/GenBank/DDBJ databases">
        <title>Depth-based differentiation of microbial function through sediment-hosted aquifers and enrichment of novel symbionts in the deep terrestrial subsurface.</title>
        <authorList>
            <person name="Probst A.J."/>
            <person name="Ladd B."/>
            <person name="Jarett J.K."/>
            <person name="Geller-Mcgrath D.E."/>
            <person name="Sieber C.M."/>
            <person name="Emerson J.B."/>
            <person name="Anantharaman K."/>
            <person name="Thomas B.C."/>
            <person name="Malmstrom R."/>
            <person name="Stieglmeier M."/>
            <person name="Klingl A."/>
            <person name="Woyke T."/>
            <person name="Ryan C.M."/>
            <person name="Banfield J.F."/>
        </authorList>
    </citation>
    <scope>NUCLEOTIDE SEQUENCE [LARGE SCALE GENOMIC DNA]</scope>
    <source>
        <strain evidence="7">CG15_BIG_FIL_POST_REV_8_21_14_020_45_12</strain>
    </source>
</reference>
<comment type="pathway">
    <text evidence="2 6">One-carbon metabolism; tetrahydrofolate interconversion.</text>
</comment>
<proteinExistence type="inferred from homology"/>
<accession>A0A2M7H508</accession>
<dbReference type="GO" id="GO:0004489">
    <property type="term" value="F:methylenetetrahydrofolate reductase [NAD(P)H] activity"/>
    <property type="evidence" value="ECO:0007669"/>
    <property type="project" value="InterPro"/>
</dbReference>
<evidence type="ECO:0000256" key="2">
    <source>
        <dbReference type="ARBA" id="ARBA00004777"/>
    </source>
</evidence>
<dbReference type="GO" id="GO:0006555">
    <property type="term" value="P:methionine metabolic process"/>
    <property type="evidence" value="ECO:0007669"/>
    <property type="project" value="InterPro"/>
</dbReference>
<dbReference type="Pfam" id="PF02219">
    <property type="entry name" value="MTHFR"/>
    <property type="match status" value="1"/>
</dbReference>
<organism evidence="7 8">
    <name type="scientific">Candidatus Kerfeldbacteria bacterium CG15_BIG_FIL_POST_REV_8_21_14_020_45_12</name>
    <dbReference type="NCBI Taxonomy" id="2014247"/>
    <lineage>
        <taxon>Bacteria</taxon>
        <taxon>Candidatus Kerfeldiibacteriota</taxon>
    </lineage>
</organism>
<keyword evidence="4 6" id="KW-0274">FAD</keyword>
<sequence>MSDSSRQETSNFLDHLEGPEFTVSVQLDPGSDGATHDLHHLLDAIRVKGGIQAVDINSTSSRAAWDAVMTACAVQARGMVAVPHLTCRDASFGGIVNQVLAGVTHFGLQTVLAVTGDRPKRSFPQCRDGVFQGDAVALVAALDELRRGRHRPGKEQAPTRFAIGVAFDYTLSGSALIREQDRLRAKLDYRANFIMAQPIFTVGHAGNLAARPSRAG</sequence>
<evidence type="ECO:0000256" key="6">
    <source>
        <dbReference type="RuleBase" id="RU003862"/>
    </source>
</evidence>
<name>A0A2M7H508_9BACT</name>
<evidence type="ECO:0000313" key="7">
    <source>
        <dbReference type="EMBL" id="PIW37309.1"/>
    </source>
</evidence>
<comment type="similarity">
    <text evidence="6">Belongs to the methylenetetrahydrofolate reductase family.</text>
</comment>
<comment type="cofactor">
    <cofactor evidence="1 6">
        <name>FAD</name>
        <dbReference type="ChEBI" id="CHEBI:57692"/>
    </cofactor>
</comment>
<protein>
    <recommendedName>
        <fullName evidence="6">Methylenetetrahydrofolate reductase</fullName>
    </recommendedName>
</protein>
<dbReference type="GO" id="GO:0035999">
    <property type="term" value="P:tetrahydrofolate interconversion"/>
    <property type="evidence" value="ECO:0007669"/>
    <property type="project" value="UniProtKB-UniPathway"/>
</dbReference>